<evidence type="ECO:0000313" key="2">
    <source>
        <dbReference type="EMBL" id="PIR68351.1"/>
    </source>
</evidence>
<dbReference type="Proteomes" id="UP000230094">
    <property type="component" value="Unassembled WGS sequence"/>
</dbReference>
<comment type="caution">
    <text evidence="2">The sequence shown here is derived from an EMBL/GenBank/DDBJ whole genome shotgun (WGS) entry which is preliminary data.</text>
</comment>
<name>A0A2H0TBI1_9BACT</name>
<dbReference type="InterPro" id="IPR028974">
    <property type="entry name" value="TSP_type-3_rpt"/>
</dbReference>
<accession>A0A2H0TBI1</accession>
<feature type="transmembrane region" description="Helical" evidence="1">
    <location>
        <begin position="24"/>
        <end position="40"/>
    </location>
</feature>
<keyword evidence="1" id="KW-0472">Membrane</keyword>
<keyword evidence="1" id="KW-1133">Transmembrane helix</keyword>
<dbReference type="SUPFAM" id="SSF103647">
    <property type="entry name" value="TSP type-3 repeat"/>
    <property type="match status" value="1"/>
</dbReference>
<dbReference type="GO" id="GO:0005509">
    <property type="term" value="F:calcium ion binding"/>
    <property type="evidence" value="ECO:0007669"/>
    <property type="project" value="InterPro"/>
</dbReference>
<reference evidence="3" key="1">
    <citation type="submission" date="2017-09" db="EMBL/GenBank/DDBJ databases">
        <title>Depth-based differentiation of microbial function through sediment-hosted aquifers and enrichment of novel symbionts in the deep terrestrial subsurface.</title>
        <authorList>
            <person name="Probst A.J."/>
            <person name="Ladd B."/>
            <person name="Jarett J.K."/>
            <person name="Geller-Mcgrath D.E."/>
            <person name="Sieber C.M.K."/>
            <person name="Emerson J.B."/>
            <person name="Anantharaman K."/>
            <person name="Thomas B.C."/>
            <person name="Malmstrom R."/>
            <person name="Stieglmeier M."/>
            <person name="Klingl A."/>
            <person name="Woyke T."/>
            <person name="Ryan C.M."/>
            <person name="Banfield J.F."/>
        </authorList>
    </citation>
    <scope>NUCLEOTIDE SEQUENCE [LARGE SCALE GENOMIC DNA]</scope>
</reference>
<proteinExistence type="predicted"/>
<evidence type="ECO:0000256" key="1">
    <source>
        <dbReference type="SAM" id="Phobius"/>
    </source>
</evidence>
<dbReference type="AlphaFoldDB" id="A0A2H0TBI1"/>
<organism evidence="2 3">
    <name type="scientific">Candidatus Nomurabacteria bacterium CG10_big_fil_rev_8_21_14_0_10_35_16</name>
    <dbReference type="NCBI Taxonomy" id="1974731"/>
    <lineage>
        <taxon>Bacteria</taxon>
        <taxon>Candidatus Nomuraibacteriota</taxon>
    </lineage>
</organism>
<gene>
    <name evidence="2" type="ORF">COU49_01380</name>
</gene>
<keyword evidence="1" id="KW-0812">Transmembrane</keyword>
<dbReference type="EMBL" id="PFCQ01000007">
    <property type="protein sequence ID" value="PIR68351.1"/>
    <property type="molecule type" value="Genomic_DNA"/>
</dbReference>
<evidence type="ECO:0000313" key="3">
    <source>
        <dbReference type="Proteomes" id="UP000230094"/>
    </source>
</evidence>
<protein>
    <submittedName>
        <fullName evidence="2">Uncharacterized protein</fullName>
    </submittedName>
</protein>
<sequence length="319" mass="35436">MFVLVISWYNKDITKLNWLNQKRALLVAGAVVFLVVLFFWKNGIFNKEKIAGVLSNRNSADNVEILQDLINRDTDGDGIVDWEENLWGTDPRNKDTNGDGVPDDIEIAKLKSEAPTNPETSATIAENLTKTDEFSRELFSTIATLNQGGEIDQATIDKLGSSLAEQIQNATPKKVFTASDIKIIASNTNTDFLNYNNSLNKIYERYPIKIGAIEILQEFVSGEENTSADVLSKLDPIIEQTNKIINELVETGVPSDLAQIHLDFINGLERPVENLSDLQLFDQDPIIALGAISKYEENVALLESAIIKLGNAIRQKLNN</sequence>